<dbReference type="Gene3D" id="3.30.70.920">
    <property type="match status" value="1"/>
</dbReference>
<dbReference type="GO" id="GO:0005829">
    <property type="term" value="C:cytosol"/>
    <property type="evidence" value="ECO:0007669"/>
    <property type="project" value="TreeGrafter"/>
</dbReference>
<keyword evidence="2" id="KW-1185">Reference proteome</keyword>
<dbReference type="InterPro" id="IPR011008">
    <property type="entry name" value="Dimeric_a/b-barrel"/>
</dbReference>
<dbReference type="InterPro" id="IPR036388">
    <property type="entry name" value="WH-like_DNA-bd_sf"/>
</dbReference>
<name>A0A852WF91_PSEA5</name>
<comment type="caution">
    <text evidence="1">The sequence shown here is derived from an EMBL/GenBank/DDBJ whole genome shotgun (WGS) entry which is preliminary data.</text>
</comment>
<sequence>MDGTDRHPLSEDDFALVHALQLHPRASWAGLGPVLDAAPVTLARRWARLQGSGHAWISCYPVVGEDAMQVALVEVDCAPGWLAGVVAALDSEPSVMTIEYAARGRDLLLTVNAASFTELSGLVLDRIGRVTGVASVRTHLASRVHREGSRWRLDALDTRQVAAVRALRRADTTPQAAGVDLRGPVYAPLVRELCADGRASAAELADRVGRPASTVRRQLSALVRSRALVFRCEVAQLLTRWPICVTWWIRLPTAAVEHAVRRVRTDPRVRLCLSLTGPENLLVTAWTHSLGELVGMQSALERSLPQAQIVDTSVILRTRKRMGWLLHPDGRATGACVPVFPG</sequence>
<dbReference type="SUPFAM" id="SSF46785">
    <property type="entry name" value="Winged helix' DNA-binding domain"/>
    <property type="match status" value="1"/>
</dbReference>
<evidence type="ECO:0000313" key="2">
    <source>
        <dbReference type="Proteomes" id="UP000549695"/>
    </source>
</evidence>
<accession>A0A852WF91</accession>
<keyword evidence="1" id="KW-0238">DNA-binding</keyword>
<dbReference type="Pfam" id="PF13412">
    <property type="entry name" value="HTH_24"/>
    <property type="match status" value="1"/>
</dbReference>
<organism evidence="1 2">
    <name type="scientific">Pseudonocardia alni</name>
    <name type="common">Amycolata alni</name>
    <dbReference type="NCBI Taxonomy" id="33907"/>
    <lineage>
        <taxon>Bacteria</taxon>
        <taxon>Bacillati</taxon>
        <taxon>Actinomycetota</taxon>
        <taxon>Actinomycetes</taxon>
        <taxon>Pseudonocardiales</taxon>
        <taxon>Pseudonocardiaceae</taxon>
        <taxon>Pseudonocardia</taxon>
    </lineage>
</organism>
<dbReference type="GeneID" id="98054885"/>
<dbReference type="AlphaFoldDB" id="A0A852WF91"/>
<dbReference type="RefSeq" id="WP_312888952.1">
    <property type="nucleotide sequence ID" value="NZ_BAAAJZ010000011.1"/>
</dbReference>
<dbReference type="PANTHER" id="PTHR30154:SF34">
    <property type="entry name" value="TRANSCRIPTIONAL REGULATOR AZLB"/>
    <property type="match status" value="1"/>
</dbReference>
<gene>
    <name evidence="1" type="ORF">HDA37_005230</name>
</gene>
<reference evidence="1 2" key="1">
    <citation type="submission" date="2020-07" db="EMBL/GenBank/DDBJ databases">
        <title>Sequencing the genomes of 1000 actinobacteria strains.</title>
        <authorList>
            <person name="Klenk H.-P."/>
        </authorList>
    </citation>
    <scope>NUCLEOTIDE SEQUENCE [LARGE SCALE GENOMIC DNA]</scope>
    <source>
        <strain evidence="1 2">DSM 44749</strain>
    </source>
</reference>
<protein>
    <submittedName>
        <fullName evidence="1">DNA-binding Lrp family transcriptional regulator</fullName>
    </submittedName>
</protein>
<dbReference type="EMBL" id="JACCCZ010000001">
    <property type="protein sequence ID" value="NYG04945.1"/>
    <property type="molecule type" value="Genomic_DNA"/>
</dbReference>
<dbReference type="SUPFAM" id="SSF54909">
    <property type="entry name" value="Dimeric alpha+beta barrel"/>
    <property type="match status" value="2"/>
</dbReference>
<dbReference type="Gene3D" id="1.10.10.10">
    <property type="entry name" value="Winged helix-like DNA-binding domain superfamily/Winged helix DNA-binding domain"/>
    <property type="match status" value="2"/>
</dbReference>
<dbReference type="GO" id="GO:0043565">
    <property type="term" value="F:sequence-specific DNA binding"/>
    <property type="evidence" value="ECO:0007669"/>
    <property type="project" value="TreeGrafter"/>
</dbReference>
<dbReference type="PANTHER" id="PTHR30154">
    <property type="entry name" value="LEUCINE-RESPONSIVE REGULATORY PROTEIN"/>
    <property type="match status" value="1"/>
</dbReference>
<dbReference type="GO" id="GO:0043200">
    <property type="term" value="P:response to amino acid"/>
    <property type="evidence" value="ECO:0007669"/>
    <property type="project" value="TreeGrafter"/>
</dbReference>
<dbReference type="Proteomes" id="UP000549695">
    <property type="component" value="Unassembled WGS sequence"/>
</dbReference>
<evidence type="ECO:0000313" key="1">
    <source>
        <dbReference type="EMBL" id="NYG04945.1"/>
    </source>
</evidence>
<dbReference type="InterPro" id="IPR036390">
    <property type="entry name" value="WH_DNA-bd_sf"/>
</dbReference>
<proteinExistence type="predicted"/>